<evidence type="ECO:0000313" key="3">
    <source>
        <dbReference type="Proteomes" id="UP001341840"/>
    </source>
</evidence>
<reference evidence="2 3" key="1">
    <citation type="journal article" date="2023" name="Plants (Basel)">
        <title>Bridging the Gap: Combining Genomics and Transcriptomics Approaches to Understand Stylosanthes scabra, an Orphan Legume from the Brazilian Caatinga.</title>
        <authorList>
            <person name="Ferreira-Neto J.R.C."/>
            <person name="da Silva M.D."/>
            <person name="Binneck E."/>
            <person name="de Melo N.F."/>
            <person name="da Silva R.H."/>
            <person name="de Melo A.L.T.M."/>
            <person name="Pandolfi V."/>
            <person name="Bustamante F.O."/>
            <person name="Brasileiro-Vidal A.C."/>
            <person name="Benko-Iseppon A.M."/>
        </authorList>
    </citation>
    <scope>NUCLEOTIDE SEQUENCE [LARGE SCALE GENOMIC DNA]</scope>
    <source>
        <tissue evidence="2">Leaves</tissue>
    </source>
</reference>
<proteinExistence type="predicted"/>
<organism evidence="2 3">
    <name type="scientific">Stylosanthes scabra</name>
    <dbReference type="NCBI Taxonomy" id="79078"/>
    <lineage>
        <taxon>Eukaryota</taxon>
        <taxon>Viridiplantae</taxon>
        <taxon>Streptophyta</taxon>
        <taxon>Embryophyta</taxon>
        <taxon>Tracheophyta</taxon>
        <taxon>Spermatophyta</taxon>
        <taxon>Magnoliopsida</taxon>
        <taxon>eudicotyledons</taxon>
        <taxon>Gunneridae</taxon>
        <taxon>Pentapetalae</taxon>
        <taxon>rosids</taxon>
        <taxon>fabids</taxon>
        <taxon>Fabales</taxon>
        <taxon>Fabaceae</taxon>
        <taxon>Papilionoideae</taxon>
        <taxon>50 kb inversion clade</taxon>
        <taxon>dalbergioids sensu lato</taxon>
        <taxon>Dalbergieae</taxon>
        <taxon>Pterocarpus clade</taxon>
        <taxon>Stylosanthes</taxon>
    </lineage>
</organism>
<evidence type="ECO:0000313" key="2">
    <source>
        <dbReference type="EMBL" id="MED6194550.1"/>
    </source>
</evidence>
<name>A0ABU6X918_9FABA</name>
<gene>
    <name evidence="2" type="ORF">PIB30_029577</name>
</gene>
<feature type="region of interest" description="Disordered" evidence="1">
    <location>
        <begin position="113"/>
        <end position="134"/>
    </location>
</feature>
<evidence type="ECO:0000256" key="1">
    <source>
        <dbReference type="SAM" id="MobiDB-lite"/>
    </source>
</evidence>
<protein>
    <submittedName>
        <fullName evidence="2">Uncharacterized protein</fullName>
    </submittedName>
</protein>
<sequence>MPHELYDTLDLGPLKKSKEVFSTAATSIMPVAGIADNVRPFLKIGGFKQDYYDDTFKFSAGKTTKRFQIIKKRKDHSLQKDDGRMRGKESARTEMIEALAKGWVKMLKEELEGSSCAEQKNQTKGPDKTHEKPLAEYPSTTRTLNKTEKILRHDKGADAHLMVRTRSASLAKGRAKLCQPPMRASPRLAALRSNTAVQIPTPTPDVPVKEVVRRSCRLAALYSVTKPVSEEKVVIKISDDSVQKEDTNLEQNEAEPVAEVGGRVDLPKNDVYDALWAMLDAKSDNEAAEMPREWDLDSTLLN</sequence>
<keyword evidence="3" id="KW-1185">Reference proteome</keyword>
<accession>A0ABU6X918</accession>
<dbReference type="EMBL" id="JASCZI010211569">
    <property type="protein sequence ID" value="MED6194550.1"/>
    <property type="molecule type" value="Genomic_DNA"/>
</dbReference>
<dbReference type="Proteomes" id="UP001341840">
    <property type="component" value="Unassembled WGS sequence"/>
</dbReference>
<feature type="compositionally biased region" description="Basic and acidic residues" evidence="1">
    <location>
        <begin position="125"/>
        <end position="134"/>
    </location>
</feature>
<comment type="caution">
    <text evidence="2">The sequence shown here is derived from an EMBL/GenBank/DDBJ whole genome shotgun (WGS) entry which is preliminary data.</text>
</comment>